<dbReference type="OrthoDB" id="3405001at2"/>
<evidence type="ECO:0000256" key="1">
    <source>
        <dbReference type="SAM" id="SignalP"/>
    </source>
</evidence>
<accession>A0A1C5I6P3</accession>
<evidence type="ECO:0000313" key="3">
    <source>
        <dbReference type="Proteomes" id="UP000199408"/>
    </source>
</evidence>
<dbReference type="AlphaFoldDB" id="A0A1C5I6P3"/>
<feature type="chain" id="PRO_5008718383" description="Neocarzinostatin family protein" evidence="1">
    <location>
        <begin position="27"/>
        <end position="135"/>
    </location>
</feature>
<dbReference type="Proteomes" id="UP000199408">
    <property type="component" value="Unassembled WGS sequence"/>
</dbReference>
<evidence type="ECO:0008006" key="4">
    <source>
        <dbReference type="Google" id="ProtNLM"/>
    </source>
</evidence>
<name>A0A1C5I6P3_9ACTN</name>
<keyword evidence="3" id="KW-1185">Reference proteome</keyword>
<sequence length="135" mass="13909">MRRIMTTIALLGLSLFVLLAPTPASAASTVDVTSATLVARGVAVDVTITVACPAGMSGGVELSLRQRSGNGVAYGSGWAPVACTGEPQEVTGRVAAQADGEIFRNGETLVNVGFELCGQEGCEYPQINDTIRVTH</sequence>
<gene>
    <name evidence="2" type="ORF">GA0070560_10889</name>
</gene>
<feature type="signal peptide" evidence="1">
    <location>
        <begin position="1"/>
        <end position="26"/>
    </location>
</feature>
<dbReference type="EMBL" id="FMDN01000008">
    <property type="protein sequence ID" value="SCG53779.1"/>
    <property type="molecule type" value="Genomic_DNA"/>
</dbReference>
<protein>
    <recommendedName>
        <fullName evidence="4">Neocarzinostatin family protein</fullName>
    </recommendedName>
</protein>
<evidence type="ECO:0000313" key="2">
    <source>
        <dbReference type="EMBL" id="SCG53779.1"/>
    </source>
</evidence>
<organism evidence="2 3">
    <name type="scientific">Micromonospora halophytica</name>
    <dbReference type="NCBI Taxonomy" id="47864"/>
    <lineage>
        <taxon>Bacteria</taxon>
        <taxon>Bacillati</taxon>
        <taxon>Actinomycetota</taxon>
        <taxon>Actinomycetes</taxon>
        <taxon>Micromonosporales</taxon>
        <taxon>Micromonosporaceae</taxon>
        <taxon>Micromonospora</taxon>
    </lineage>
</organism>
<keyword evidence="1" id="KW-0732">Signal</keyword>
<reference evidence="3" key="1">
    <citation type="submission" date="2016-06" db="EMBL/GenBank/DDBJ databases">
        <authorList>
            <person name="Varghese N."/>
        </authorList>
    </citation>
    <scope>NUCLEOTIDE SEQUENCE [LARGE SCALE GENOMIC DNA]</scope>
    <source>
        <strain evidence="3">DSM 43171</strain>
    </source>
</reference>
<dbReference type="RefSeq" id="WP_091296066.1">
    <property type="nucleotide sequence ID" value="NZ_FMDN01000008.1"/>
</dbReference>
<proteinExistence type="predicted"/>